<feature type="binding site" evidence="2">
    <location>
        <position position="49"/>
    </location>
    <ligand>
        <name>Mg(2+)</name>
        <dbReference type="ChEBI" id="CHEBI:18420"/>
        <label>1</label>
    </ligand>
</feature>
<keyword evidence="2" id="KW-0479">Metal-binding</keyword>
<dbReference type="Proteomes" id="UP000580856">
    <property type="component" value="Unassembled WGS sequence"/>
</dbReference>
<comment type="catalytic activity">
    <reaction evidence="2">
        <text>thiamine phosphate + ATP = thiamine diphosphate + ADP</text>
        <dbReference type="Rhea" id="RHEA:15913"/>
        <dbReference type="ChEBI" id="CHEBI:30616"/>
        <dbReference type="ChEBI" id="CHEBI:37575"/>
        <dbReference type="ChEBI" id="CHEBI:58937"/>
        <dbReference type="ChEBI" id="CHEBI:456216"/>
        <dbReference type="EC" id="2.7.4.16"/>
    </reaction>
</comment>
<feature type="binding site" evidence="2">
    <location>
        <position position="78"/>
    </location>
    <ligand>
        <name>Mg(2+)</name>
        <dbReference type="ChEBI" id="CHEBI:18420"/>
        <label>2</label>
    </ligand>
</feature>
<keyword evidence="6" id="KW-1185">Reference proteome</keyword>
<dbReference type="Pfam" id="PF02769">
    <property type="entry name" value="AIRS_C"/>
    <property type="match status" value="1"/>
</dbReference>
<dbReference type="SUPFAM" id="SSF55326">
    <property type="entry name" value="PurM N-terminal domain-like"/>
    <property type="match status" value="1"/>
</dbReference>
<comment type="similarity">
    <text evidence="2">Belongs to the thiamine-monophosphate kinase family.</text>
</comment>
<dbReference type="Gene3D" id="3.30.1330.10">
    <property type="entry name" value="PurM-like, N-terminal domain"/>
    <property type="match status" value="1"/>
</dbReference>
<dbReference type="SUPFAM" id="SSF56042">
    <property type="entry name" value="PurM C-terminal domain-like"/>
    <property type="match status" value="1"/>
</dbReference>
<dbReference type="Gene3D" id="3.90.650.10">
    <property type="entry name" value="PurM-like C-terminal domain"/>
    <property type="match status" value="1"/>
</dbReference>
<proteinExistence type="inferred from homology"/>
<feature type="binding site" evidence="2">
    <location>
        <position position="34"/>
    </location>
    <ligand>
        <name>Mg(2+)</name>
        <dbReference type="ChEBI" id="CHEBI:18420"/>
        <label>4</label>
    </ligand>
</feature>
<feature type="binding site" evidence="2">
    <location>
        <position position="221"/>
    </location>
    <ligand>
        <name>Mg(2+)</name>
        <dbReference type="ChEBI" id="CHEBI:18420"/>
        <label>3</label>
    </ligand>
</feature>
<dbReference type="GO" id="GO:0005524">
    <property type="term" value="F:ATP binding"/>
    <property type="evidence" value="ECO:0007669"/>
    <property type="project" value="UniProtKB-UniRule"/>
</dbReference>
<feature type="binding site" evidence="2">
    <location>
        <position position="78"/>
    </location>
    <ligand>
        <name>Mg(2+)</name>
        <dbReference type="ChEBI" id="CHEBI:18420"/>
        <label>3</label>
    </ligand>
</feature>
<keyword evidence="2 5" id="KW-0418">Kinase</keyword>
<keyword evidence="2" id="KW-0460">Magnesium</keyword>
<evidence type="ECO:0000256" key="2">
    <source>
        <dbReference type="HAMAP-Rule" id="MF_02128"/>
    </source>
</evidence>
<dbReference type="GO" id="GO:0009229">
    <property type="term" value="P:thiamine diphosphate biosynthetic process"/>
    <property type="evidence" value="ECO:0007669"/>
    <property type="project" value="UniProtKB-UniRule"/>
</dbReference>
<gene>
    <name evidence="2" type="primary">thiL</name>
    <name evidence="5" type="ORF">GGQ74_002663</name>
</gene>
<reference evidence="5 6" key="1">
    <citation type="submission" date="2020-03" db="EMBL/GenBank/DDBJ databases">
        <title>Genomic Encyclopedia of Type Strains, Phase IV (KMG-IV): sequencing the most valuable type-strain genomes for metagenomic binning, comparative biology and taxonomic classification.</title>
        <authorList>
            <person name="Goeker M."/>
        </authorList>
    </citation>
    <scope>NUCLEOTIDE SEQUENCE [LARGE SCALE GENOMIC DNA]</scope>
    <source>
        <strain evidence="5 6">DSM 24233</strain>
    </source>
</reference>
<dbReference type="HAMAP" id="MF_02128">
    <property type="entry name" value="TMP_kinase"/>
    <property type="match status" value="1"/>
</dbReference>
<feature type="binding site" evidence="2">
    <location>
        <position position="78"/>
    </location>
    <ligand>
        <name>Mg(2+)</name>
        <dbReference type="ChEBI" id="CHEBI:18420"/>
        <label>4</label>
    </ligand>
</feature>
<feature type="binding site" evidence="2">
    <location>
        <position position="49"/>
    </location>
    <ligand>
        <name>Mg(2+)</name>
        <dbReference type="ChEBI" id="CHEBI:18420"/>
        <label>2</label>
    </ligand>
</feature>
<dbReference type="PANTHER" id="PTHR30270">
    <property type="entry name" value="THIAMINE-MONOPHOSPHATE KINASE"/>
    <property type="match status" value="1"/>
</dbReference>
<feature type="binding site" evidence="2">
    <location>
        <position position="224"/>
    </location>
    <ligand>
        <name>Mg(2+)</name>
        <dbReference type="ChEBI" id="CHEBI:18420"/>
        <label>5</label>
    </ligand>
</feature>
<dbReference type="CDD" id="cd02194">
    <property type="entry name" value="ThiL"/>
    <property type="match status" value="1"/>
</dbReference>
<sequence>MIHRPPASEEDFLNLIDRHFATAHPHMRLGRGDDCVRLACPQDMVLSTDLFLEDVHFRRSYFSPADIGHKALAVNISDIAGMGCRPLGFSLGLVIPDDPTLTTAFWNDLLGGMGALAHTHDIPLTGGDLSRGPYLGFSVTVWGTPGPTGRVLTRNTCRPGDAILACGPIGLARAGLFALEELGPEAIALVPHAIRAHLRPTPRVADGLALADIPGVHGAMDLSDGLARDLARLTGPGLGADLTLTESALHPDLIAHCTRTGQPALPFAVLGGEDYALIATAAPDSVPDILARIPQATRIGTVAATPGITVNGQPFDHTGFDHFATHE</sequence>
<organism evidence="5 6">
    <name type="scientific">Desulfobaculum xiamenense</name>
    <dbReference type="NCBI Taxonomy" id="995050"/>
    <lineage>
        <taxon>Bacteria</taxon>
        <taxon>Pseudomonadati</taxon>
        <taxon>Thermodesulfobacteriota</taxon>
        <taxon>Desulfovibrionia</taxon>
        <taxon>Desulfovibrionales</taxon>
        <taxon>Desulfovibrionaceae</taxon>
        <taxon>Desulfobaculum</taxon>
    </lineage>
</organism>
<dbReference type="UniPathway" id="UPA00060">
    <property type="reaction ID" value="UER00142"/>
</dbReference>
<dbReference type="PANTHER" id="PTHR30270:SF0">
    <property type="entry name" value="THIAMINE-MONOPHOSPHATE KINASE"/>
    <property type="match status" value="1"/>
</dbReference>
<comment type="function">
    <text evidence="2">Catalyzes the ATP-dependent phosphorylation of thiamine-monophosphate (TMP) to form thiamine-pyrophosphate (TPP), the active form of vitamin B1.</text>
</comment>
<feature type="binding site" evidence="2">
    <location>
        <position position="56"/>
    </location>
    <ligand>
        <name>substrate</name>
    </ligand>
</feature>
<comment type="pathway">
    <text evidence="2">Cofactor biosynthesis; thiamine diphosphate biosynthesis; thiamine diphosphate from thiamine phosphate: step 1/1.</text>
</comment>
<dbReference type="AlphaFoldDB" id="A0A846QWH6"/>
<feature type="binding site" evidence="2">
    <location>
        <position position="128"/>
    </location>
    <ligand>
        <name>Mg(2+)</name>
        <dbReference type="ChEBI" id="CHEBI:18420"/>
        <label>1</label>
    </ligand>
</feature>
<feature type="binding site" evidence="2">
    <location>
        <position position="223"/>
    </location>
    <ligand>
        <name>ATP</name>
        <dbReference type="ChEBI" id="CHEBI:30616"/>
    </ligand>
</feature>
<keyword evidence="1 2" id="KW-0784">Thiamine biosynthesis</keyword>
<protein>
    <recommendedName>
        <fullName evidence="2">Thiamine-monophosphate kinase</fullName>
        <shortName evidence="2">TMP kinase</shortName>
        <shortName evidence="2">Thiamine-phosphate kinase</shortName>
        <ecNumber evidence="2">2.7.4.16</ecNumber>
    </recommendedName>
</protein>
<dbReference type="EMBL" id="JAATJA010000003">
    <property type="protein sequence ID" value="NJB68969.1"/>
    <property type="molecule type" value="Genomic_DNA"/>
</dbReference>
<feature type="binding site" evidence="2">
    <location>
        <position position="48"/>
    </location>
    <ligand>
        <name>Mg(2+)</name>
        <dbReference type="ChEBI" id="CHEBI:18420"/>
        <label>1</label>
    </ligand>
</feature>
<feature type="binding site" evidence="2">
    <location>
        <position position="34"/>
    </location>
    <ligand>
        <name>Mg(2+)</name>
        <dbReference type="ChEBI" id="CHEBI:18420"/>
        <label>3</label>
    </ligand>
</feature>
<dbReference type="PIRSF" id="PIRSF005303">
    <property type="entry name" value="Thiam_monoph_kin"/>
    <property type="match status" value="1"/>
</dbReference>
<comment type="miscellaneous">
    <text evidence="2">Reaction mechanism of ThiL seems to utilize a direct, inline transfer of the gamma-phosphate of ATP to TMP rather than a phosphorylated enzyme intermediate.</text>
</comment>
<evidence type="ECO:0000256" key="1">
    <source>
        <dbReference type="ARBA" id="ARBA00022977"/>
    </source>
</evidence>
<feature type="binding site" evidence="2">
    <location>
        <position position="154"/>
    </location>
    <ligand>
        <name>ATP</name>
        <dbReference type="ChEBI" id="CHEBI:30616"/>
    </ligand>
</feature>
<evidence type="ECO:0000313" key="5">
    <source>
        <dbReference type="EMBL" id="NJB68969.1"/>
    </source>
</evidence>
<name>A0A846QWH6_9BACT</name>
<comment type="caution">
    <text evidence="5">The sequence shown here is derived from an EMBL/GenBank/DDBJ whole genome shotgun (WGS) entry which is preliminary data.</text>
</comment>
<dbReference type="InterPro" id="IPR010918">
    <property type="entry name" value="PurM-like_C_dom"/>
</dbReference>
<evidence type="ECO:0000259" key="4">
    <source>
        <dbReference type="Pfam" id="PF02769"/>
    </source>
</evidence>
<dbReference type="Pfam" id="PF00586">
    <property type="entry name" value="AIRS"/>
    <property type="match status" value="1"/>
</dbReference>
<evidence type="ECO:0000313" key="6">
    <source>
        <dbReference type="Proteomes" id="UP000580856"/>
    </source>
</evidence>
<dbReference type="InterPro" id="IPR006283">
    <property type="entry name" value="ThiL-like"/>
</dbReference>
<feature type="binding site" evidence="2">
    <location>
        <position position="320"/>
    </location>
    <ligand>
        <name>substrate</name>
    </ligand>
</feature>
<dbReference type="RefSeq" id="WP_167942061.1">
    <property type="nucleotide sequence ID" value="NZ_JAATJA010000003.1"/>
</dbReference>
<comment type="caution">
    <text evidence="2">Lacks conserved residue(s) required for the propagation of feature annotation.</text>
</comment>
<dbReference type="GO" id="GO:0009030">
    <property type="term" value="F:thiamine-phosphate kinase activity"/>
    <property type="evidence" value="ECO:0007669"/>
    <property type="project" value="UniProtKB-UniRule"/>
</dbReference>
<dbReference type="InterPro" id="IPR036676">
    <property type="entry name" value="PurM-like_C_sf"/>
</dbReference>
<keyword evidence="2" id="KW-0547">Nucleotide-binding</keyword>
<keyword evidence="2" id="KW-0067">ATP-binding</keyword>
<dbReference type="InterPro" id="IPR036921">
    <property type="entry name" value="PurM-like_N_sf"/>
</dbReference>
<dbReference type="NCBIfam" id="TIGR01379">
    <property type="entry name" value="thiL"/>
    <property type="match status" value="1"/>
</dbReference>
<dbReference type="GO" id="GO:0009228">
    <property type="term" value="P:thiamine biosynthetic process"/>
    <property type="evidence" value="ECO:0007669"/>
    <property type="project" value="UniProtKB-KW"/>
</dbReference>
<feature type="domain" description="PurM-like N-terminal" evidence="3">
    <location>
        <begin position="32"/>
        <end position="143"/>
    </location>
</feature>
<dbReference type="GO" id="GO:0000287">
    <property type="term" value="F:magnesium ion binding"/>
    <property type="evidence" value="ECO:0007669"/>
    <property type="project" value="UniProtKB-UniRule"/>
</dbReference>
<dbReference type="EC" id="2.7.4.16" evidence="2"/>
<evidence type="ECO:0000259" key="3">
    <source>
        <dbReference type="Pfam" id="PF00586"/>
    </source>
</evidence>
<accession>A0A846QWH6</accession>
<feature type="binding site" evidence="2">
    <location>
        <position position="273"/>
    </location>
    <ligand>
        <name>substrate</name>
    </ligand>
</feature>
<keyword evidence="2 5" id="KW-0808">Transferase</keyword>
<dbReference type="InterPro" id="IPR016188">
    <property type="entry name" value="PurM-like_N"/>
</dbReference>
<feature type="binding site" evidence="2">
    <location>
        <position position="47"/>
    </location>
    <ligand>
        <name>Mg(2+)</name>
        <dbReference type="ChEBI" id="CHEBI:18420"/>
        <label>4</label>
    </ligand>
</feature>
<feature type="domain" description="PurM-like C-terminal" evidence="4">
    <location>
        <begin position="158"/>
        <end position="310"/>
    </location>
</feature>
<feature type="binding site" evidence="2">
    <location>
        <begin position="127"/>
        <end position="128"/>
    </location>
    <ligand>
        <name>ATP</name>
        <dbReference type="ChEBI" id="CHEBI:30616"/>
    </ligand>
</feature>